<reference evidence="1" key="2">
    <citation type="submission" date="2018-05" db="EMBL/GenBank/DDBJ databases">
        <title>OmerRS3 (Oryza meridionalis Reference Sequence Version 3).</title>
        <authorList>
            <person name="Zhang J."/>
            <person name="Kudrna D."/>
            <person name="Lee S."/>
            <person name="Talag J."/>
            <person name="Welchert J."/>
            <person name="Wing R.A."/>
        </authorList>
    </citation>
    <scope>NUCLEOTIDE SEQUENCE [LARGE SCALE GENOMIC DNA]</scope>
    <source>
        <strain evidence="1">OR44</strain>
    </source>
</reference>
<protein>
    <submittedName>
        <fullName evidence="1">Uncharacterized protein</fullName>
    </submittedName>
</protein>
<evidence type="ECO:0000313" key="2">
    <source>
        <dbReference type="Proteomes" id="UP000008021"/>
    </source>
</evidence>
<dbReference type="EnsemblPlants" id="OMERI04G15120.2">
    <property type="protein sequence ID" value="OMERI04G15120.2"/>
    <property type="gene ID" value="OMERI04G15120"/>
</dbReference>
<dbReference type="Gramene" id="OMERI04G15120.2">
    <property type="protein sequence ID" value="OMERI04G15120.2"/>
    <property type="gene ID" value="OMERI04G15120"/>
</dbReference>
<sequence length="57" mass="5845">MASGNAICASTGASHVGTVAIGTGQGMLVIGDLESLVNFLMIEAEHAGLWDNYFGDM</sequence>
<organism evidence="1">
    <name type="scientific">Oryza meridionalis</name>
    <dbReference type="NCBI Taxonomy" id="40149"/>
    <lineage>
        <taxon>Eukaryota</taxon>
        <taxon>Viridiplantae</taxon>
        <taxon>Streptophyta</taxon>
        <taxon>Embryophyta</taxon>
        <taxon>Tracheophyta</taxon>
        <taxon>Spermatophyta</taxon>
        <taxon>Magnoliopsida</taxon>
        <taxon>Liliopsida</taxon>
        <taxon>Poales</taxon>
        <taxon>Poaceae</taxon>
        <taxon>BOP clade</taxon>
        <taxon>Oryzoideae</taxon>
        <taxon>Oryzeae</taxon>
        <taxon>Oryzinae</taxon>
        <taxon>Oryza</taxon>
    </lineage>
</organism>
<reference evidence="1" key="1">
    <citation type="submission" date="2015-04" db="UniProtKB">
        <authorList>
            <consortium name="EnsemblPlants"/>
        </authorList>
    </citation>
    <scope>IDENTIFICATION</scope>
</reference>
<proteinExistence type="predicted"/>
<dbReference type="HOGENOM" id="CLU_2999798_0_0_1"/>
<evidence type="ECO:0000313" key="1">
    <source>
        <dbReference type="EnsemblPlants" id="OMERI04G15120.1"/>
    </source>
</evidence>
<dbReference type="Gramene" id="OMERI04G15120.1">
    <property type="protein sequence ID" value="OMERI04G15120.1"/>
    <property type="gene ID" value="OMERI04G15120"/>
</dbReference>
<keyword evidence="2" id="KW-1185">Reference proteome</keyword>
<dbReference type="AlphaFoldDB" id="A0A0E0DFW4"/>
<dbReference type="Proteomes" id="UP000008021">
    <property type="component" value="Chromosome 4"/>
</dbReference>
<name>A0A0E0DFW4_9ORYZ</name>
<dbReference type="EnsemblPlants" id="OMERI04G15120.1">
    <property type="protein sequence ID" value="OMERI04G15120.1"/>
    <property type="gene ID" value="OMERI04G15120"/>
</dbReference>
<accession>A0A0E0DFW4</accession>